<gene>
    <name evidence="3" type="ORF">SPPG_07597</name>
</gene>
<name>A0A0L0H6S9_SPIPD</name>
<reference evidence="3 4" key="1">
    <citation type="submission" date="2009-08" db="EMBL/GenBank/DDBJ databases">
        <title>The Genome Sequence of Spizellomyces punctatus strain DAOM BR117.</title>
        <authorList>
            <consortium name="The Broad Institute Genome Sequencing Platform"/>
            <person name="Russ C."/>
            <person name="Cuomo C."/>
            <person name="Shea T."/>
            <person name="Young S.K."/>
            <person name="Zeng Q."/>
            <person name="Koehrsen M."/>
            <person name="Haas B."/>
            <person name="Borodovsky M."/>
            <person name="Guigo R."/>
            <person name="Alvarado L."/>
            <person name="Berlin A."/>
            <person name="Bochicchio J."/>
            <person name="Borenstein D."/>
            <person name="Chapman S."/>
            <person name="Chen Z."/>
            <person name="Engels R."/>
            <person name="Freedman E."/>
            <person name="Gellesch M."/>
            <person name="Goldberg J."/>
            <person name="Griggs A."/>
            <person name="Gujja S."/>
            <person name="Heiman D."/>
            <person name="Hepburn T."/>
            <person name="Howarth C."/>
            <person name="Jen D."/>
            <person name="Larson L."/>
            <person name="Lewis B."/>
            <person name="Mehta T."/>
            <person name="Park D."/>
            <person name="Pearson M."/>
            <person name="Roberts A."/>
            <person name="Saif S."/>
            <person name="Shenoy N."/>
            <person name="Sisk P."/>
            <person name="Stolte C."/>
            <person name="Sykes S."/>
            <person name="Thomson T."/>
            <person name="Walk T."/>
            <person name="White J."/>
            <person name="Yandava C."/>
            <person name="Burger G."/>
            <person name="Gray M.W."/>
            <person name="Holland P.W.H."/>
            <person name="King N."/>
            <person name="Lang F.B.F."/>
            <person name="Roger A.J."/>
            <person name="Ruiz-Trillo I."/>
            <person name="Lander E."/>
            <person name="Nusbaum C."/>
        </authorList>
    </citation>
    <scope>NUCLEOTIDE SEQUENCE [LARGE SCALE GENOMIC DNA]</scope>
    <source>
        <strain evidence="3 4">DAOM BR117</strain>
    </source>
</reference>
<evidence type="ECO:0000256" key="1">
    <source>
        <dbReference type="SAM" id="MobiDB-lite"/>
    </source>
</evidence>
<dbReference type="Proteomes" id="UP000053201">
    <property type="component" value="Unassembled WGS sequence"/>
</dbReference>
<keyword evidence="4" id="KW-1185">Reference proteome</keyword>
<evidence type="ECO:0000259" key="2">
    <source>
        <dbReference type="Pfam" id="PF19263"/>
    </source>
</evidence>
<protein>
    <recommendedName>
        <fullName evidence="2">NrS-1 polymerase-like helicase domain-containing protein</fullName>
    </recommendedName>
</protein>
<evidence type="ECO:0000313" key="3">
    <source>
        <dbReference type="EMBL" id="KNC97210.1"/>
    </source>
</evidence>
<organism evidence="3 4">
    <name type="scientific">Spizellomyces punctatus (strain DAOM BR117)</name>
    <dbReference type="NCBI Taxonomy" id="645134"/>
    <lineage>
        <taxon>Eukaryota</taxon>
        <taxon>Fungi</taxon>
        <taxon>Fungi incertae sedis</taxon>
        <taxon>Chytridiomycota</taxon>
        <taxon>Chytridiomycota incertae sedis</taxon>
        <taxon>Chytridiomycetes</taxon>
        <taxon>Spizellomycetales</taxon>
        <taxon>Spizellomycetaceae</taxon>
        <taxon>Spizellomyces</taxon>
    </lineage>
</organism>
<feature type="domain" description="NrS-1 polymerase-like helicase" evidence="2">
    <location>
        <begin position="549"/>
        <end position="660"/>
    </location>
</feature>
<dbReference type="Pfam" id="PF19263">
    <property type="entry name" value="DUF5906"/>
    <property type="match status" value="1"/>
</dbReference>
<dbReference type="RefSeq" id="XP_016605250.1">
    <property type="nucleotide sequence ID" value="XM_016755763.1"/>
</dbReference>
<sequence>MESPSRVCKNLKRSAPVKHVAGAEMRLTPKKQKKTDNKARPTVEDNTLKVDLDAEEDFITKTEQVHLGHLKKLVRIQKLFVPSSVEDCKDKDYSVLLKSYYSKVDKNGNLSVTYRFKNNGQFGRLFAKGMASPYFPSTVRDFLFPDYINVDMRAAVFTIYRHYSERYNIPSPELLQLLEKRDEILQKKQLTKKKLNALMNTMTPPKRDKFLINLHGWIHSKLLPKLKVDPEYKNLWIAIDKSPDADPVTGKKKNKDVSFLCLCYQTIERHILIHMSEFFENRGWTVGALIYDGLLVQKDKDKILNDALLRECEESIYNRLKIRVTLAEKPRDIDETFLKRNHLDLEDVDPDNDLDDTDLDTDLDNRDVVDLVPDDEPLSLAKSAKIFGKGTNLKGLIRYLNNFFTKITEEDTALYCYREKRSDPWICRTYKNTSSALSHLFLHSIDKNGKGVIISLFDQWAGSQRIITYKKVVFDPSYIGDIPFKEINLFKGFQATLLDQYDEKIIEPVLSHIRQVLNGSVEECWQYTEKWMASIVQHPQIKTEVALVFHGSQGTGKNLLMDNFFGRLVIGMKHFLNTNNLDDLTGQFTGHLSAKIFTIGDEVLFAGGHKTNNILKSRITQNVQKMEKKGVDAITIGDFNNYSFLSNHDDAVKIENTDRRYFVKRASDIHKGDTEYFATFAEKCLNQETADHFYTYLMQMDLTGFNLCKIPVTEEKAEMAIYSMDPLELFVDDLLNGNISKGFTYVDGERTQEWMLPGETYEMTMDELFSLYQTFLQSGAAGRRLVDMSKMGFSKKIRRMVQIANLSHHRHGGTRIAVRMSKVN</sequence>
<dbReference type="OrthoDB" id="2142868at2759"/>
<proteinExistence type="predicted"/>
<dbReference type="InParanoid" id="A0A0L0H6S9"/>
<dbReference type="InterPro" id="IPR045455">
    <property type="entry name" value="NrS-1_pol-like_helicase"/>
</dbReference>
<dbReference type="AlphaFoldDB" id="A0A0L0H6S9"/>
<dbReference type="EMBL" id="KQ257465">
    <property type="protein sequence ID" value="KNC97210.1"/>
    <property type="molecule type" value="Genomic_DNA"/>
</dbReference>
<evidence type="ECO:0000313" key="4">
    <source>
        <dbReference type="Proteomes" id="UP000053201"/>
    </source>
</evidence>
<dbReference type="VEuPathDB" id="FungiDB:SPPG_07597"/>
<dbReference type="GeneID" id="27690804"/>
<dbReference type="OMA" id="YFRASIH"/>
<feature type="region of interest" description="Disordered" evidence="1">
    <location>
        <begin position="19"/>
        <end position="41"/>
    </location>
</feature>
<accession>A0A0L0H6S9</accession>
<dbReference type="STRING" id="645134.A0A0L0H6S9"/>
<dbReference type="eggNOG" id="ENOG502S6HH">
    <property type="taxonomic scope" value="Eukaryota"/>
</dbReference>